<proteinExistence type="predicted"/>
<dbReference type="AlphaFoldDB" id="A0A0F8VBG6"/>
<evidence type="ECO:0000313" key="1">
    <source>
        <dbReference type="EMBL" id="KKK41732.1"/>
    </source>
</evidence>
<name>A0A0F8VBG6_9ZZZZ</name>
<protein>
    <submittedName>
        <fullName evidence="1">Uncharacterized protein</fullName>
    </submittedName>
</protein>
<accession>A0A0F8VBG6</accession>
<dbReference type="EMBL" id="LAZR01070376">
    <property type="protein sequence ID" value="KKK41732.1"/>
    <property type="molecule type" value="Genomic_DNA"/>
</dbReference>
<sequence length="96" mass="11263">MDIGRCWLTPKRELFIKRVYEIVNELKIPLIDERVYDKVNFNAGAAIATVIFRFEEDESVIRGFLGLAEYFHTVVIKRKDEFFIPHASILFRLISA</sequence>
<reference evidence="1" key="1">
    <citation type="journal article" date="2015" name="Nature">
        <title>Complex archaea that bridge the gap between prokaryotes and eukaryotes.</title>
        <authorList>
            <person name="Spang A."/>
            <person name="Saw J.H."/>
            <person name="Jorgensen S.L."/>
            <person name="Zaremba-Niedzwiedzka K."/>
            <person name="Martijn J."/>
            <person name="Lind A.E."/>
            <person name="van Eijk R."/>
            <person name="Schleper C."/>
            <person name="Guy L."/>
            <person name="Ettema T.J."/>
        </authorList>
    </citation>
    <scope>NUCLEOTIDE SEQUENCE</scope>
</reference>
<gene>
    <name evidence="1" type="ORF">LCGC14_2556300</name>
</gene>
<comment type="caution">
    <text evidence="1">The sequence shown here is derived from an EMBL/GenBank/DDBJ whole genome shotgun (WGS) entry which is preliminary data.</text>
</comment>
<organism evidence="1">
    <name type="scientific">marine sediment metagenome</name>
    <dbReference type="NCBI Taxonomy" id="412755"/>
    <lineage>
        <taxon>unclassified sequences</taxon>
        <taxon>metagenomes</taxon>
        <taxon>ecological metagenomes</taxon>
    </lineage>
</organism>